<dbReference type="PANTHER" id="PTHR47894">
    <property type="entry name" value="HTH-TYPE TRANSCRIPTIONAL REGULATOR GADX"/>
    <property type="match status" value="1"/>
</dbReference>
<dbReference type="EMBL" id="JBHRSP010000017">
    <property type="protein sequence ID" value="MFC3073591.1"/>
    <property type="molecule type" value="Genomic_DNA"/>
</dbReference>
<dbReference type="Gene3D" id="1.10.10.60">
    <property type="entry name" value="Homeodomain-like"/>
    <property type="match status" value="1"/>
</dbReference>
<dbReference type="Pfam" id="PF12833">
    <property type="entry name" value="HTH_18"/>
    <property type="match status" value="1"/>
</dbReference>
<dbReference type="Pfam" id="PF12625">
    <property type="entry name" value="Arabinose_bd"/>
    <property type="match status" value="1"/>
</dbReference>
<sequence>MERGPAARTATYIRSYALSGFADIVRSAGGDPVRMVREVGIAAELLDDVDRLVSWPRLCALYELAARDLDRPDFGIEWSLSIPSHFPNVGPAVLLANFAETLEEWMVSALRYWRNHTNGVIFQLCDDKISEDVCFRFVSDHPSRQAIESVIAQTVRITRFVANSDEKNPTLVRFRHPEPAATELHRSFFRCDLEFGAAHNEVLFRREYLKLPVNGGLRRLKWLVDFYARRRIRRISTYDQSIAATTRLVLRDMLSSGYCTVDFVAASLGLGTKKLQRLLSQEGTSFSDVLDEVRRAMALELIADEKISIARIAGLLDYAGTPPFTLAFRRWTGVSPSDFRRDKLT</sequence>
<feature type="domain" description="HTH araC/xylS-type" evidence="4">
    <location>
        <begin position="244"/>
        <end position="342"/>
    </location>
</feature>
<dbReference type="InterPro" id="IPR009057">
    <property type="entry name" value="Homeodomain-like_sf"/>
</dbReference>
<dbReference type="SMART" id="SM00342">
    <property type="entry name" value="HTH_ARAC"/>
    <property type="match status" value="1"/>
</dbReference>
<proteinExistence type="predicted"/>
<evidence type="ECO:0000313" key="6">
    <source>
        <dbReference type="Proteomes" id="UP001595377"/>
    </source>
</evidence>
<dbReference type="PROSITE" id="PS01124">
    <property type="entry name" value="HTH_ARAC_FAMILY_2"/>
    <property type="match status" value="1"/>
</dbReference>
<evidence type="ECO:0000256" key="1">
    <source>
        <dbReference type="ARBA" id="ARBA00023015"/>
    </source>
</evidence>
<dbReference type="SUPFAM" id="SSF46689">
    <property type="entry name" value="Homeodomain-like"/>
    <property type="match status" value="1"/>
</dbReference>
<comment type="caution">
    <text evidence="5">The sequence shown here is derived from an EMBL/GenBank/DDBJ whole genome shotgun (WGS) entry which is preliminary data.</text>
</comment>
<organism evidence="5 6">
    <name type="scientific">Shinella pollutisoli</name>
    <dbReference type="NCBI Taxonomy" id="2250594"/>
    <lineage>
        <taxon>Bacteria</taxon>
        <taxon>Pseudomonadati</taxon>
        <taxon>Pseudomonadota</taxon>
        <taxon>Alphaproteobacteria</taxon>
        <taxon>Hyphomicrobiales</taxon>
        <taxon>Rhizobiaceae</taxon>
        <taxon>Shinella</taxon>
    </lineage>
</organism>
<evidence type="ECO:0000256" key="2">
    <source>
        <dbReference type="ARBA" id="ARBA00023125"/>
    </source>
</evidence>
<protein>
    <submittedName>
        <fullName evidence="5">AraC family transcriptional regulator</fullName>
    </submittedName>
</protein>
<evidence type="ECO:0000313" key="5">
    <source>
        <dbReference type="EMBL" id="MFC3073591.1"/>
    </source>
</evidence>
<evidence type="ECO:0000259" key="4">
    <source>
        <dbReference type="PROSITE" id="PS01124"/>
    </source>
</evidence>
<name>A0ABV7DF59_9HYPH</name>
<reference evidence="6" key="1">
    <citation type="journal article" date="2019" name="Int. J. Syst. Evol. Microbiol.">
        <title>The Global Catalogue of Microorganisms (GCM) 10K type strain sequencing project: providing services to taxonomists for standard genome sequencing and annotation.</title>
        <authorList>
            <consortium name="The Broad Institute Genomics Platform"/>
            <consortium name="The Broad Institute Genome Sequencing Center for Infectious Disease"/>
            <person name="Wu L."/>
            <person name="Ma J."/>
        </authorList>
    </citation>
    <scope>NUCLEOTIDE SEQUENCE [LARGE SCALE GENOMIC DNA]</scope>
    <source>
        <strain evidence="6">KCTC 52677</strain>
    </source>
</reference>
<dbReference type="RefSeq" id="WP_257313384.1">
    <property type="nucleotide sequence ID" value="NZ_JANFDG010000004.1"/>
</dbReference>
<dbReference type="Proteomes" id="UP001595377">
    <property type="component" value="Unassembled WGS sequence"/>
</dbReference>
<dbReference type="InterPro" id="IPR032687">
    <property type="entry name" value="AraC-type_N"/>
</dbReference>
<dbReference type="InterPro" id="IPR018060">
    <property type="entry name" value="HTH_AraC"/>
</dbReference>
<gene>
    <name evidence="5" type="ORF">ACFOHH_10780</name>
</gene>
<keyword evidence="2" id="KW-0238">DNA-binding</keyword>
<keyword evidence="3" id="KW-0804">Transcription</keyword>
<keyword evidence="6" id="KW-1185">Reference proteome</keyword>
<dbReference type="PANTHER" id="PTHR47894:SF4">
    <property type="entry name" value="HTH-TYPE TRANSCRIPTIONAL REGULATOR GADX"/>
    <property type="match status" value="1"/>
</dbReference>
<accession>A0ABV7DF59</accession>
<evidence type="ECO:0000256" key="3">
    <source>
        <dbReference type="ARBA" id="ARBA00023163"/>
    </source>
</evidence>
<keyword evidence="1" id="KW-0805">Transcription regulation</keyword>